<dbReference type="GO" id="GO:0005886">
    <property type="term" value="C:plasma membrane"/>
    <property type="evidence" value="ECO:0007669"/>
    <property type="project" value="UniProtKB-SubCell"/>
</dbReference>
<keyword evidence="4 7" id="KW-0812">Transmembrane</keyword>
<protein>
    <submittedName>
        <fullName evidence="10">Uncharacterized membrane protein YcaP (DUF421 family)</fullName>
    </submittedName>
</protein>
<dbReference type="EMBL" id="RBWY01000001">
    <property type="protein sequence ID" value="RKS87568.1"/>
    <property type="molecule type" value="Genomic_DNA"/>
</dbReference>
<feature type="domain" description="YetF-like N-terminal transmembrane" evidence="9">
    <location>
        <begin position="5"/>
        <end position="80"/>
    </location>
</feature>
<evidence type="ECO:0000256" key="4">
    <source>
        <dbReference type="ARBA" id="ARBA00022692"/>
    </source>
</evidence>
<proteinExistence type="inferred from homology"/>
<evidence type="ECO:0000256" key="5">
    <source>
        <dbReference type="ARBA" id="ARBA00022989"/>
    </source>
</evidence>
<dbReference type="Gene3D" id="3.30.240.20">
    <property type="entry name" value="bsu07140 like domains"/>
    <property type="match status" value="2"/>
</dbReference>
<evidence type="ECO:0000256" key="3">
    <source>
        <dbReference type="ARBA" id="ARBA00022475"/>
    </source>
</evidence>
<keyword evidence="3" id="KW-1003">Cell membrane</keyword>
<evidence type="ECO:0000256" key="7">
    <source>
        <dbReference type="SAM" id="Phobius"/>
    </source>
</evidence>
<dbReference type="PANTHER" id="PTHR34582:SF6">
    <property type="entry name" value="UPF0702 TRANSMEMBRANE PROTEIN YCAP"/>
    <property type="match status" value="1"/>
</dbReference>
<evidence type="ECO:0000256" key="1">
    <source>
        <dbReference type="ARBA" id="ARBA00004651"/>
    </source>
</evidence>
<name>A0A495RL96_9GAMM</name>
<dbReference type="InterPro" id="IPR007353">
    <property type="entry name" value="DUF421"/>
</dbReference>
<dbReference type="RefSeq" id="WP_121144454.1">
    <property type="nucleotide sequence ID" value="NZ_RBWY01000001.1"/>
</dbReference>
<evidence type="ECO:0000259" key="8">
    <source>
        <dbReference type="Pfam" id="PF04239"/>
    </source>
</evidence>
<feature type="domain" description="YetF C-terminal" evidence="8">
    <location>
        <begin position="85"/>
        <end position="199"/>
    </location>
</feature>
<dbReference type="Proteomes" id="UP000278542">
    <property type="component" value="Unassembled WGS sequence"/>
</dbReference>
<feature type="transmembrane region" description="Helical" evidence="7">
    <location>
        <begin position="60"/>
        <end position="80"/>
    </location>
</feature>
<keyword evidence="11" id="KW-1185">Reference proteome</keyword>
<evidence type="ECO:0000259" key="9">
    <source>
        <dbReference type="Pfam" id="PF20730"/>
    </source>
</evidence>
<dbReference type="OrthoDB" id="9778331at2"/>
<sequence length="215" mass="24147">MDSIYLNIVIKMAVAFCILLVYINLSGKGSLAPISALDQVGNVVLGAIIGGPLYNPAISVYVLIIAASIWAGLLLLVRYLSFKRNIVKNTVDGNSISLMENGKILSENFAKAKLSTRDFIMLLHQRGYPNIDTLKNVWFEYNGQMTIVKKGDTDMAITMIENSDINQSNLKELDKTEEWLMGEVAKQGYTLDDIFLAEMHENKLWIYPYSDEKKQ</sequence>
<comment type="similarity">
    <text evidence="2">Belongs to the UPF0702 family.</text>
</comment>
<gene>
    <name evidence="10" type="ORF">DES39_0806</name>
</gene>
<evidence type="ECO:0000256" key="6">
    <source>
        <dbReference type="ARBA" id="ARBA00023136"/>
    </source>
</evidence>
<keyword evidence="5 7" id="KW-1133">Transmembrane helix</keyword>
<keyword evidence="6 7" id="KW-0472">Membrane</keyword>
<feature type="transmembrane region" description="Helical" evidence="7">
    <location>
        <begin position="6"/>
        <end position="25"/>
    </location>
</feature>
<evidence type="ECO:0000256" key="2">
    <source>
        <dbReference type="ARBA" id="ARBA00006448"/>
    </source>
</evidence>
<dbReference type="Pfam" id="PF04239">
    <property type="entry name" value="DUF421"/>
    <property type="match status" value="1"/>
</dbReference>
<organism evidence="10 11">
    <name type="scientific">Orbus hercynius</name>
    <dbReference type="NCBI Taxonomy" id="593135"/>
    <lineage>
        <taxon>Bacteria</taxon>
        <taxon>Pseudomonadati</taxon>
        <taxon>Pseudomonadota</taxon>
        <taxon>Gammaproteobacteria</taxon>
        <taxon>Orbales</taxon>
        <taxon>Orbaceae</taxon>
        <taxon>Orbus</taxon>
    </lineage>
</organism>
<dbReference type="AlphaFoldDB" id="A0A495RL96"/>
<comment type="caution">
    <text evidence="10">The sequence shown here is derived from an EMBL/GenBank/DDBJ whole genome shotgun (WGS) entry which is preliminary data.</text>
</comment>
<evidence type="ECO:0000313" key="10">
    <source>
        <dbReference type="EMBL" id="RKS87568.1"/>
    </source>
</evidence>
<dbReference type="PANTHER" id="PTHR34582">
    <property type="entry name" value="UPF0702 TRANSMEMBRANE PROTEIN YCAP"/>
    <property type="match status" value="1"/>
</dbReference>
<reference evidence="10 11" key="1">
    <citation type="submission" date="2018-10" db="EMBL/GenBank/DDBJ databases">
        <title>Genomic Encyclopedia of Type Strains, Phase IV (KMG-IV): sequencing the most valuable type-strain genomes for metagenomic binning, comparative biology and taxonomic classification.</title>
        <authorList>
            <person name="Goeker M."/>
        </authorList>
    </citation>
    <scope>NUCLEOTIDE SEQUENCE [LARGE SCALE GENOMIC DNA]</scope>
    <source>
        <strain evidence="10 11">DSM 22228</strain>
    </source>
</reference>
<dbReference type="Pfam" id="PF20730">
    <property type="entry name" value="YetF_N"/>
    <property type="match status" value="1"/>
</dbReference>
<comment type="subcellular location">
    <subcellularLocation>
        <location evidence="1">Cell membrane</location>
        <topology evidence="1">Multi-pass membrane protein</topology>
    </subcellularLocation>
</comment>
<accession>A0A495RL96</accession>
<feature type="transmembrane region" description="Helical" evidence="7">
    <location>
        <begin position="37"/>
        <end position="54"/>
    </location>
</feature>
<dbReference type="InterPro" id="IPR048454">
    <property type="entry name" value="YetF_N"/>
</dbReference>
<evidence type="ECO:0000313" key="11">
    <source>
        <dbReference type="Proteomes" id="UP000278542"/>
    </source>
</evidence>
<dbReference type="InterPro" id="IPR023090">
    <property type="entry name" value="UPF0702_alpha/beta_dom_sf"/>
</dbReference>